<proteinExistence type="predicted"/>
<protein>
    <submittedName>
        <fullName evidence="1">Uncharacterized protein</fullName>
    </submittedName>
</protein>
<organism evidence="1 2">
    <name type="scientific">Halteria grandinella</name>
    <dbReference type="NCBI Taxonomy" id="5974"/>
    <lineage>
        <taxon>Eukaryota</taxon>
        <taxon>Sar</taxon>
        <taxon>Alveolata</taxon>
        <taxon>Ciliophora</taxon>
        <taxon>Intramacronucleata</taxon>
        <taxon>Spirotrichea</taxon>
        <taxon>Stichotrichia</taxon>
        <taxon>Sporadotrichida</taxon>
        <taxon>Halteriidae</taxon>
        <taxon>Halteria</taxon>
    </lineage>
</organism>
<reference evidence="1" key="1">
    <citation type="submission" date="2019-06" db="EMBL/GenBank/DDBJ databases">
        <authorList>
            <person name="Zheng W."/>
        </authorList>
    </citation>
    <scope>NUCLEOTIDE SEQUENCE</scope>
    <source>
        <strain evidence="1">QDHG01</strain>
    </source>
</reference>
<gene>
    <name evidence="1" type="ORF">FGO68_gene13160</name>
</gene>
<sequence length="87" mass="10306">MLYIIYRYLNYTHTLLSIAAREEGGSLLYVYVPGATLLYRQVALVVLIHYIYHVLFHIVAWCWLTIDFLVESLEIVQRLLIFIIFVL</sequence>
<dbReference type="EMBL" id="RRYP01016923">
    <property type="protein sequence ID" value="TNV74498.1"/>
    <property type="molecule type" value="Genomic_DNA"/>
</dbReference>
<dbReference type="AlphaFoldDB" id="A0A8J8NG96"/>
<name>A0A8J8NG96_HALGN</name>
<accession>A0A8J8NG96</accession>
<dbReference type="Proteomes" id="UP000785679">
    <property type="component" value="Unassembled WGS sequence"/>
</dbReference>
<keyword evidence="2" id="KW-1185">Reference proteome</keyword>
<evidence type="ECO:0000313" key="2">
    <source>
        <dbReference type="Proteomes" id="UP000785679"/>
    </source>
</evidence>
<evidence type="ECO:0000313" key="1">
    <source>
        <dbReference type="EMBL" id="TNV74498.1"/>
    </source>
</evidence>
<comment type="caution">
    <text evidence="1">The sequence shown here is derived from an EMBL/GenBank/DDBJ whole genome shotgun (WGS) entry which is preliminary data.</text>
</comment>